<proteinExistence type="predicted"/>
<dbReference type="Proteomes" id="UP000093918">
    <property type="component" value="Unassembled WGS sequence"/>
</dbReference>
<sequence length="342" mass="39088">MADAREEDLVVQSSDMALLNVASLYSSGSLDLSPRYQRRNRWDRVRQSQLIESFLLNVPVPPVYLAEEARGVFAVIDGKQRLTTIVQFFDNEFSLTQLELRKELEGLRFADLTPDASTSLSMRPLRAVTILRQTPDWVKHEVFVRLNRGGQPLNAQEIRNVAYAGPFNDRIIELATLPFLHRQLKISSAESSAYADMSDVETVVRFFALASSWRRFGGNLREALDLFMLNHHAAGPSGIAEFSHRFERALGWAEELWGDHAFQRHDGIQWRDQMIGGVYDAQMVAVDLLTDSQLSRLRSRDVVAMTQQLFRDPEFDTAVRLSTNTSARVRYRIIKMIELLEN</sequence>
<gene>
    <name evidence="2" type="ORF">A9Z40_00405</name>
</gene>
<dbReference type="Pfam" id="PF03235">
    <property type="entry name" value="GmrSD_N"/>
    <property type="match status" value="1"/>
</dbReference>
<accession>A0ABX2WN79</accession>
<dbReference type="RefSeq" id="WP_064954962.1">
    <property type="nucleotide sequence ID" value="NZ_LZEM01000001.1"/>
</dbReference>
<comment type="caution">
    <text evidence="2">The sequence shown here is derived from an EMBL/GenBank/DDBJ whole genome shotgun (WGS) entry which is preliminary data.</text>
</comment>
<evidence type="ECO:0000313" key="3">
    <source>
        <dbReference type="Proteomes" id="UP000093918"/>
    </source>
</evidence>
<protein>
    <recommendedName>
        <fullName evidence="1">GmrSD restriction endonucleases N-terminal domain-containing protein</fullName>
    </recommendedName>
</protein>
<dbReference type="PANTHER" id="PTHR39639:SF1">
    <property type="entry name" value="DUF262 DOMAIN-CONTAINING PROTEIN"/>
    <property type="match status" value="1"/>
</dbReference>
<feature type="domain" description="GmrSD restriction endonucleases N-terminal" evidence="1">
    <location>
        <begin position="24"/>
        <end position="162"/>
    </location>
</feature>
<dbReference type="EMBL" id="LZEM01000001">
    <property type="protein sequence ID" value="OAZ45615.1"/>
    <property type="molecule type" value="Genomic_DNA"/>
</dbReference>
<evidence type="ECO:0000313" key="2">
    <source>
        <dbReference type="EMBL" id="OAZ45615.1"/>
    </source>
</evidence>
<reference evidence="3" key="1">
    <citation type="submission" date="2016-06" db="EMBL/GenBank/DDBJ databases">
        <title>Genome sequencing of cellulolytic organisms.</title>
        <authorList>
            <person name="Bohra V."/>
            <person name="Dafale N.A."/>
            <person name="Purohit H.J."/>
        </authorList>
    </citation>
    <scope>NUCLEOTIDE SEQUENCE [LARGE SCALE GENOMIC DNA]</scope>
    <source>
        <strain evidence="3">ND21</strain>
    </source>
</reference>
<dbReference type="PANTHER" id="PTHR39639">
    <property type="entry name" value="CHROMOSOME 16, WHOLE GENOME SHOTGUN SEQUENCE"/>
    <property type="match status" value="1"/>
</dbReference>
<evidence type="ECO:0000259" key="1">
    <source>
        <dbReference type="Pfam" id="PF03235"/>
    </source>
</evidence>
<dbReference type="InterPro" id="IPR004919">
    <property type="entry name" value="GmrSD_N"/>
</dbReference>
<name>A0ABX2WN79_9MICO</name>
<organism evidence="2 3">
    <name type="scientific">Microbacterium arborescens</name>
    <dbReference type="NCBI Taxonomy" id="33883"/>
    <lineage>
        <taxon>Bacteria</taxon>
        <taxon>Bacillati</taxon>
        <taxon>Actinomycetota</taxon>
        <taxon>Actinomycetes</taxon>
        <taxon>Micrococcales</taxon>
        <taxon>Microbacteriaceae</taxon>
        <taxon>Microbacterium</taxon>
    </lineage>
</organism>
<keyword evidence="3" id="KW-1185">Reference proteome</keyword>